<name>A0A2D3NYH9_9FUSO</name>
<sequence length="254" mass="29831">MKKNFFILSLILFIFYSFNLFALNFPKKADKIEDFIPKGWRSIIIKKGDLNKDKIDDIVLIIEKNDPKNFKKNEESYQTSPENHNPRIILVLFKDKNSKYTLVAKNDKGFIISPGEAYESGLQNLESPDFDNDLSKSITIKNNTLRIFTFAELTRSSGSSIYIFRYQNNRFELIGLENQNIFANAEYIDTYNYSFNFSTKKLKIYNLREKLESNMKKEEKIEKKLNIKESYVLDTMLETTGVDILDKYAHEIKK</sequence>
<accession>A0A2D3NYH9</accession>
<gene>
    <name evidence="1" type="ORF">CTM72_10300</name>
</gene>
<reference evidence="1 2" key="1">
    <citation type="submission" date="2017-11" db="EMBL/GenBank/DDBJ databases">
        <title>Genome sequencing of Fusobacterium periodonticum KCOM 1261.</title>
        <authorList>
            <person name="Kook J.-K."/>
            <person name="Park S.-N."/>
            <person name="Lim Y.K."/>
        </authorList>
    </citation>
    <scope>NUCLEOTIDE SEQUENCE [LARGE SCALE GENOMIC DNA]</scope>
    <source>
        <strain evidence="1 2">KCOM 1261</strain>
    </source>
</reference>
<organism evidence="1 2">
    <name type="scientific">Fusobacterium pseudoperiodonticum</name>
    <dbReference type="NCBI Taxonomy" id="2663009"/>
    <lineage>
        <taxon>Bacteria</taxon>
        <taxon>Fusobacteriati</taxon>
        <taxon>Fusobacteriota</taxon>
        <taxon>Fusobacteriia</taxon>
        <taxon>Fusobacteriales</taxon>
        <taxon>Fusobacteriaceae</taxon>
        <taxon>Fusobacterium</taxon>
    </lineage>
</organism>
<protein>
    <submittedName>
        <fullName evidence="1">Uncharacterized protein</fullName>
    </submittedName>
</protein>
<dbReference type="EMBL" id="CP024699">
    <property type="protein sequence ID" value="ATV60066.1"/>
    <property type="molecule type" value="Genomic_DNA"/>
</dbReference>
<dbReference type="AlphaFoldDB" id="A0A2D3NYH9"/>
<evidence type="ECO:0000313" key="1">
    <source>
        <dbReference type="EMBL" id="ATV60066.1"/>
    </source>
</evidence>
<proteinExistence type="predicted"/>
<dbReference type="Proteomes" id="UP000230056">
    <property type="component" value="Chromosome"/>
</dbReference>
<dbReference type="RefSeq" id="WP_100025343.1">
    <property type="nucleotide sequence ID" value="NZ_CP024699.1"/>
</dbReference>
<evidence type="ECO:0000313" key="2">
    <source>
        <dbReference type="Proteomes" id="UP000230056"/>
    </source>
</evidence>